<dbReference type="Proteomes" id="UP000828251">
    <property type="component" value="Unassembled WGS sequence"/>
</dbReference>
<evidence type="ECO:0000256" key="1">
    <source>
        <dbReference type="SAM" id="Phobius"/>
    </source>
</evidence>
<gene>
    <name evidence="2" type="ORF">J1N35_038262</name>
</gene>
<comment type="caution">
    <text evidence="2">The sequence shown here is derived from an EMBL/GenBank/DDBJ whole genome shotgun (WGS) entry which is preliminary data.</text>
</comment>
<keyword evidence="1" id="KW-1133">Transmembrane helix</keyword>
<proteinExistence type="predicted"/>
<evidence type="ECO:0000313" key="2">
    <source>
        <dbReference type="EMBL" id="KAH1047478.1"/>
    </source>
</evidence>
<feature type="transmembrane region" description="Helical" evidence="1">
    <location>
        <begin position="28"/>
        <end position="52"/>
    </location>
</feature>
<feature type="non-terminal residue" evidence="2">
    <location>
        <position position="59"/>
    </location>
</feature>
<dbReference type="AlphaFoldDB" id="A0A9D3ZMI0"/>
<organism evidence="2 3">
    <name type="scientific">Gossypium stocksii</name>
    <dbReference type="NCBI Taxonomy" id="47602"/>
    <lineage>
        <taxon>Eukaryota</taxon>
        <taxon>Viridiplantae</taxon>
        <taxon>Streptophyta</taxon>
        <taxon>Embryophyta</taxon>
        <taxon>Tracheophyta</taxon>
        <taxon>Spermatophyta</taxon>
        <taxon>Magnoliopsida</taxon>
        <taxon>eudicotyledons</taxon>
        <taxon>Gunneridae</taxon>
        <taxon>Pentapetalae</taxon>
        <taxon>rosids</taxon>
        <taxon>malvids</taxon>
        <taxon>Malvales</taxon>
        <taxon>Malvaceae</taxon>
        <taxon>Malvoideae</taxon>
        <taxon>Gossypium</taxon>
    </lineage>
</organism>
<name>A0A9D3ZMI0_9ROSI</name>
<reference evidence="2 3" key="1">
    <citation type="journal article" date="2021" name="Plant Biotechnol. J.">
        <title>Multi-omics assisted identification of the key and species-specific regulatory components of drought-tolerant mechanisms in Gossypium stocksii.</title>
        <authorList>
            <person name="Yu D."/>
            <person name="Ke L."/>
            <person name="Zhang D."/>
            <person name="Wu Y."/>
            <person name="Sun Y."/>
            <person name="Mei J."/>
            <person name="Sun J."/>
            <person name="Sun Y."/>
        </authorList>
    </citation>
    <scope>NUCLEOTIDE SEQUENCE [LARGE SCALE GENOMIC DNA]</scope>
    <source>
        <strain evidence="3">cv. E1</strain>
        <tissue evidence="2">Leaf</tissue>
    </source>
</reference>
<accession>A0A9D3ZMI0</accession>
<sequence>MIYYGVLPGVDVKPPGMALGAQVCFRGMLAYVVGTWCLGVCLVGLACLSILVGSRWLTT</sequence>
<evidence type="ECO:0000313" key="3">
    <source>
        <dbReference type="Proteomes" id="UP000828251"/>
    </source>
</evidence>
<keyword evidence="1" id="KW-0472">Membrane</keyword>
<dbReference type="EMBL" id="JAIQCV010000011">
    <property type="protein sequence ID" value="KAH1047478.1"/>
    <property type="molecule type" value="Genomic_DNA"/>
</dbReference>
<keyword evidence="3" id="KW-1185">Reference proteome</keyword>
<protein>
    <submittedName>
        <fullName evidence="2">Uncharacterized protein</fullName>
    </submittedName>
</protein>
<keyword evidence="1" id="KW-0812">Transmembrane</keyword>